<dbReference type="Proteomes" id="UP000287533">
    <property type="component" value="Unassembled WGS sequence"/>
</dbReference>
<name>A0A430FH63_9BIFI</name>
<dbReference type="InterPro" id="IPR036388">
    <property type="entry name" value="WH-like_DNA-bd_sf"/>
</dbReference>
<dbReference type="GO" id="GO:0097367">
    <property type="term" value="F:carbohydrate derivative binding"/>
    <property type="evidence" value="ECO:0007669"/>
    <property type="project" value="InterPro"/>
</dbReference>
<evidence type="ECO:0000256" key="1">
    <source>
        <dbReference type="ARBA" id="ARBA00023015"/>
    </source>
</evidence>
<dbReference type="Pfam" id="PF01418">
    <property type="entry name" value="HTH_6"/>
    <property type="match status" value="1"/>
</dbReference>
<dbReference type="InterPro" id="IPR001347">
    <property type="entry name" value="SIS_dom"/>
</dbReference>
<dbReference type="InterPro" id="IPR000281">
    <property type="entry name" value="HTH_RpiR"/>
</dbReference>
<gene>
    <name evidence="7" type="ORF">D2E25_1578</name>
</gene>
<feature type="domain" description="HTH rpiR-type" evidence="5">
    <location>
        <begin position="28"/>
        <end position="104"/>
    </location>
</feature>
<feature type="compositionally biased region" description="Low complexity" evidence="4">
    <location>
        <begin position="13"/>
        <end position="22"/>
    </location>
</feature>
<evidence type="ECO:0000259" key="6">
    <source>
        <dbReference type="PROSITE" id="PS51464"/>
    </source>
</evidence>
<evidence type="ECO:0000313" key="8">
    <source>
        <dbReference type="Proteomes" id="UP000287533"/>
    </source>
</evidence>
<organism evidence="7 8">
    <name type="scientific">Bifidobacterium goeldii</name>
    <dbReference type="NCBI Taxonomy" id="2306975"/>
    <lineage>
        <taxon>Bacteria</taxon>
        <taxon>Bacillati</taxon>
        <taxon>Actinomycetota</taxon>
        <taxon>Actinomycetes</taxon>
        <taxon>Bifidobacteriales</taxon>
        <taxon>Bifidobacteriaceae</taxon>
        <taxon>Bifidobacterium</taxon>
    </lineage>
</organism>
<dbReference type="InterPro" id="IPR047640">
    <property type="entry name" value="RpiR-like"/>
</dbReference>
<dbReference type="GO" id="GO:1901135">
    <property type="term" value="P:carbohydrate derivative metabolic process"/>
    <property type="evidence" value="ECO:0007669"/>
    <property type="project" value="InterPro"/>
</dbReference>
<dbReference type="PANTHER" id="PTHR30514">
    <property type="entry name" value="GLUCOKINASE"/>
    <property type="match status" value="1"/>
</dbReference>
<evidence type="ECO:0000256" key="2">
    <source>
        <dbReference type="ARBA" id="ARBA00023125"/>
    </source>
</evidence>
<keyword evidence="8" id="KW-1185">Reference proteome</keyword>
<dbReference type="AlphaFoldDB" id="A0A430FH63"/>
<feature type="domain" description="SIS" evidence="6">
    <location>
        <begin position="150"/>
        <end position="291"/>
    </location>
</feature>
<dbReference type="Gene3D" id="3.40.50.10490">
    <property type="entry name" value="Glucose-6-phosphate isomerase like protein, domain 1"/>
    <property type="match status" value="1"/>
</dbReference>
<dbReference type="InterPro" id="IPR046348">
    <property type="entry name" value="SIS_dom_sf"/>
</dbReference>
<dbReference type="GO" id="GO:0003677">
    <property type="term" value="F:DNA binding"/>
    <property type="evidence" value="ECO:0007669"/>
    <property type="project" value="UniProtKB-KW"/>
</dbReference>
<dbReference type="Gene3D" id="1.10.10.10">
    <property type="entry name" value="Winged helix-like DNA-binding domain superfamily/Winged helix DNA-binding domain"/>
    <property type="match status" value="1"/>
</dbReference>
<dbReference type="SUPFAM" id="SSF46689">
    <property type="entry name" value="Homeodomain-like"/>
    <property type="match status" value="1"/>
</dbReference>
<dbReference type="GO" id="GO:0003700">
    <property type="term" value="F:DNA-binding transcription factor activity"/>
    <property type="evidence" value="ECO:0007669"/>
    <property type="project" value="InterPro"/>
</dbReference>
<dbReference type="SUPFAM" id="SSF53697">
    <property type="entry name" value="SIS domain"/>
    <property type="match status" value="1"/>
</dbReference>
<evidence type="ECO:0000256" key="3">
    <source>
        <dbReference type="ARBA" id="ARBA00023163"/>
    </source>
</evidence>
<evidence type="ECO:0000313" key="7">
    <source>
        <dbReference type="EMBL" id="RSX52167.1"/>
    </source>
</evidence>
<feature type="region of interest" description="Disordered" evidence="4">
    <location>
        <begin position="1"/>
        <end position="28"/>
    </location>
</feature>
<keyword evidence="1" id="KW-0805">Transcription regulation</keyword>
<comment type="caution">
    <text evidence="7">The sequence shown here is derived from an EMBL/GenBank/DDBJ whole genome shotgun (WGS) entry which is preliminary data.</text>
</comment>
<accession>A0A430FH63</accession>
<keyword evidence="2" id="KW-0238">DNA-binding</keyword>
<dbReference type="InterPro" id="IPR035472">
    <property type="entry name" value="RpiR-like_SIS"/>
</dbReference>
<dbReference type="Pfam" id="PF01380">
    <property type="entry name" value="SIS"/>
    <property type="match status" value="1"/>
</dbReference>
<dbReference type="CDD" id="cd05013">
    <property type="entry name" value="SIS_RpiR"/>
    <property type="match status" value="1"/>
</dbReference>
<dbReference type="InterPro" id="IPR009057">
    <property type="entry name" value="Homeodomain-like_sf"/>
</dbReference>
<dbReference type="PROSITE" id="PS51071">
    <property type="entry name" value="HTH_RPIR"/>
    <property type="match status" value="1"/>
</dbReference>
<protein>
    <submittedName>
        <fullName evidence="7">RpiR family transcriptional regulator</fullName>
    </submittedName>
</protein>
<evidence type="ECO:0000259" key="5">
    <source>
        <dbReference type="PROSITE" id="PS51071"/>
    </source>
</evidence>
<sequence>MNQEHQEEPAHPTPVTEAASTTPAPPTVPVVDRIKDAFPDLSHAERLVARYLLSDYPTACLGPIASIASGAGVSAPSVVRFAKSMGFASYIAFRDAVLAEIAADSKGPLDRARNFDGDEHTPRVQEQLEILLSKASHDLSRIPLAEWDNVASLLADSSKTIYVAGGRFSTAVARILALNLQLLRPNVILLDDLDQRDKGCLLDMNRKSVFFVFDFYRYQKSVIRAAHVAKQKGATIILMSNINEGDISPIKKDASVVLPVSTTSFLPLNGLSTAVTVIEILLGEVYTKIGPKASTHLAEWELLTGDETLH</sequence>
<dbReference type="OrthoDB" id="370421at2"/>
<dbReference type="PROSITE" id="PS51464">
    <property type="entry name" value="SIS"/>
    <property type="match status" value="1"/>
</dbReference>
<keyword evidence="3" id="KW-0804">Transcription</keyword>
<evidence type="ECO:0000256" key="4">
    <source>
        <dbReference type="SAM" id="MobiDB-lite"/>
    </source>
</evidence>
<proteinExistence type="predicted"/>
<dbReference type="EMBL" id="QXGL01000005">
    <property type="protein sequence ID" value="RSX52167.1"/>
    <property type="molecule type" value="Genomic_DNA"/>
</dbReference>
<dbReference type="PANTHER" id="PTHR30514:SF18">
    <property type="entry name" value="RPIR-FAMILY TRANSCRIPTIONAL REGULATOR"/>
    <property type="match status" value="1"/>
</dbReference>
<feature type="compositionally biased region" description="Basic and acidic residues" evidence="4">
    <location>
        <begin position="1"/>
        <end position="10"/>
    </location>
</feature>
<reference evidence="7 8" key="1">
    <citation type="submission" date="2018-09" db="EMBL/GenBank/DDBJ databases">
        <title>Characterization of the phylogenetic diversity of five novel species belonging to the genus Bifidobacterium.</title>
        <authorList>
            <person name="Lugli G.A."/>
            <person name="Duranti S."/>
            <person name="Milani C."/>
        </authorList>
    </citation>
    <scope>NUCLEOTIDE SEQUENCE [LARGE SCALE GENOMIC DNA]</scope>
    <source>
        <strain evidence="7 8">2034B</strain>
    </source>
</reference>